<dbReference type="PANTHER" id="PTHR10578">
    <property type="entry name" value="S -2-HYDROXY-ACID OXIDASE-RELATED"/>
    <property type="match status" value="1"/>
</dbReference>
<keyword evidence="10" id="KW-1185">Reference proteome</keyword>
<dbReference type="InterPro" id="IPR037396">
    <property type="entry name" value="FMN_HAD"/>
</dbReference>
<feature type="active site" description="Proton acceptor" evidence="6">
    <location>
        <position position="281"/>
    </location>
</feature>
<feature type="binding site" evidence="7">
    <location>
        <position position="257"/>
    </location>
    <ligand>
        <name>FMN</name>
        <dbReference type="ChEBI" id="CHEBI:58210"/>
    </ligand>
</feature>
<comment type="caution">
    <text evidence="9">The sequence shown here is derived from an EMBL/GenBank/DDBJ whole genome shotgun (WGS) entry which is preliminary data.</text>
</comment>
<dbReference type="Gene3D" id="3.20.20.70">
    <property type="entry name" value="Aldolase class I"/>
    <property type="match status" value="1"/>
</dbReference>
<name>A0A839INZ7_9GAMM</name>
<evidence type="ECO:0000256" key="1">
    <source>
        <dbReference type="ARBA" id="ARBA00001917"/>
    </source>
</evidence>
<feature type="binding site" evidence="7">
    <location>
        <position position="28"/>
    </location>
    <ligand>
        <name>glyoxylate</name>
        <dbReference type="ChEBI" id="CHEBI:36655"/>
    </ligand>
</feature>
<evidence type="ECO:0000313" key="10">
    <source>
        <dbReference type="Proteomes" id="UP000565262"/>
    </source>
</evidence>
<evidence type="ECO:0000256" key="3">
    <source>
        <dbReference type="ARBA" id="ARBA00022643"/>
    </source>
</evidence>
<feature type="binding site" evidence="7">
    <location>
        <position position="169"/>
    </location>
    <ligand>
        <name>glyoxylate</name>
        <dbReference type="ChEBI" id="CHEBI:36655"/>
    </ligand>
</feature>
<evidence type="ECO:0000313" key="9">
    <source>
        <dbReference type="EMBL" id="MBB1486219.1"/>
    </source>
</evidence>
<sequence>MLTLKSCINIDDLGRLAAWKVPFPVNDYVEGGADDEVTLRRNREGFGDYQIVPQGLQDVSQISTHTRIMGCDSALPFYISATGFSGMMCPKEAELAGVRAAAKFAVPYTASTFSNRSLEEISQASAGDKLFQVYVLDDEKLAAELNQRARQAGFKGMVLTIDTIVGGNRERDARSGLTIPPKLTMKSVMQYMLRPWWLIGYLQSDGASMGNFPHMPKVSLKDSQAFVIAMSKLFKKDLTWSDAEDMIQKWGGPFAVKGIMSASDAVRACQAGASTIILSNHGGRQLDGVPSPIELVEEVRAAVGPDVEIIVDGGIRRGTDVFKALALGANSCSLGRAYVRGLSAGGQAGVEKALSILKAEFERCMILAGCSSIDQIGPEHIRRIR</sequence>
<dbReference type="InterPro" id="IPR000262">
    <property type="entry name" value="FMN-dep_DH"/>
</dbReference>
<evidence type="ECO:0000256" key="7">
    <source>
        <dbReference type="PIRSR" id="PIRSR000138-2"/>
    </source>
</evidence>
<dbReference type="CDD" id="cd02809">
    <property type="entry name" value="alpha_hydroxyacid_oxid_FMN"/>
    <property type="match status" value="1"/>
</dbReference>
<dbReference type="AlphaFoldDB" id="A0A839INZ7"/>
<comment type="similarity">
    <text evidence="5">Belongs to the FMN-dependent alpha-hydroxy acid dehydrogenase family.</text>
</comment>
<evidence type="ECO:0000256" key="2">
    <source>
        <dbReference type="ARBA" id="ARBA00022630"/>
    </source>
</evidence>
<feature type="binding site" evidence="7">
    <location>
        <position position="279"/>
    </location>
    <ligand>
        <name>FMN</name>
        <dbReference type="ChEBI" id="CHEBI:58210"/>
    </ligand>
</feature>
<feature type="binding site" evidence="7">
    <location>
        <position position="132"/>
    </location>
    <ligand>
        <name>glyoxylate</name>
        <dbReference type="ChEBI" id="CHEBI:36655"/>
    </ligand>
</feature>
<dbReference type="RefSeq" id="WP_182808009.1">
    <property type="nucleotide sequence ID" value="NZ_JACJFM010000006.1"/>
</dbReference>
<dbReference type="PROSITE" id="PS00557">
    <property type="entry name" value="FMN_HYDROXY_ACID_DH_1"/>
    <property type="match status" value="1"/>
</dbReference>
<feature type="binding site" evidence="7">
    <location>
        <position position="111"/>
    </location>
    <ligand>
        <name>FMN</name>
        <dbReference type="ChEBI" id="CHEBI:58210"/>
    </ligand>
</feature>
<feature type="binding site" evidence="7">
    <location>
        <position position="284"/>
    </location>
    <ligand>
        <name>glyoxylate</name>
        <dbReference type="ChEBI" id="CHEBI:36655"/>
    </ligand>
</feature>
<dbReference type="Pfam" id="PF01070">
    <property type="entry name" value="FMN_dh"/>
    <property type="match status" value="1"/>
</dbReference>
<evidence type="ECO:0000259" key="8">
    <source>
        <dbReference type="PROSITE" id="PS51349"/>
    </source>
</evidence>
<evidence type="ECO:0000256" key="5">
    <source>
        <dbReference type="ARBA" id="ARBA00024042"/>
    </source>
</evidence>
<feature type="binding site" evidence="7">
    <location>
        <begin position="312"/>
        <end position="316"/>
    </location>
    <ligand>
        <name>FMN</name>
        <dbReference type="ChEBI" id="CHEBI:58210"/>
    </ligand>
</feature>
<dbReference type="InterPro" id="IPR008259">
    <property type="entry name" value="FMN_hydac_DH_AS"/>
</dbReference>
<accession>A0A839INZ7</accession>
<feature type="binding site" evidence="7">
    <location>
        <begin position="335"/>
        <end position="336"/>
    </location>
    <ligand>
        <name>FMN</name>
        <dbReference type="ChEBI" id="CHEBI:58210"/>
    </ligand>
</feature>
<protein>
    <submittedName>
        <fullName evidence="9">Alpha-hydroxy-acid oxidizing protein</fullName>
    </submittedName>
</protein>
<gene>
    <name evidence="9" type="ORF">H4O21_06320</name>
</gene>
<keyword evidence="3 7" id="KW-0288">FMN</keyword>
<reference evidence="9 10" key="1">
    <citation type="submission" date="2020-08" db="EMBL/GenBank/DDBJ databases">
        <title>Oceanospirillum sp. nov. isolated from marine sediment.</title>
        <authorList>
            <person name="Ji X."/>
        </authorList>
    </citation>
    <scope>NUCLEOTIDE SEQUENCE [LARGE SCALE GENOMIC DNA]</scope>
    <source>
        <strain evidence="9 10">D5</strain>
    </source>
</reference>
<feature type="binding site" evidence="7">
    <location>
        <position position="281"/>
    </location>
    <ligand>
        <name>glyoxylate</name>
        <dbReference type="ChEBI" id="CHEBI:36655"/>
    </ligand>
</feature>
<dbReference type="PIRSF" id="PIRSF000138">
    <property type="entry name" value="Al-hdrx_acd_dh"/>
    <property type="match status" value="1"/>
</dbReference>
<dbReference type="InterPro" id="IPR013785">
    <property type="entry name" value="Aldolase_TIM"/>
</dbReference>
<feature type="binding site" evidence="7">
    <location>
        <position position="134"/>
    </location>
    <ligand>
        <name>glyoxylate</name>
        <dbReference type="ChEBI" id="CHEBI:36655"/>
    </ligand>
</feature>
<keyword evidence="4" id="KW-0560">Oxidoreductase</keyword>
<dbReference type="GO" id="GO:0016614">
    <property type="term" value="F:oxidoreductase activity, acting on CH-OH group of donors"/>
    <property type="evidence" value="ECO:0007669"/>
    <property type="project" value="UniProtKB-ARBA"/>
</dbReference>
<proteinExistence type="inferred from homology"/>
<dbReference type="EMBL" id="JACJFM010000006">
    <property type="protein sequence ID" value="MBB1486219.1"/>
    <property type="molecule type" value="Genomic_DNA"/>
</dbReference>
<dbReference type="Proteomes" id="UP000565262">
    <property type="component" value="Unassembled WGS sequence"/>
</dbReference>
<dbReference type="PANTHER" id="PTHR10578:SF107">
    <property type="entry name" value="2-HYDROXYACID OXIDASE 1"/>
    <property type="match status" value="1"/>
</dbReference>
<keyword evidence="2 7" id="KW-0285">Flavoprotein</keyword>
<dbReference type="FunFam" id="3.20.20.70:FF:000029">
    <property type="entry name" value="L-lactate dehydrogenase"/>
    <property type="match status" value="1"/>
</dbReference>
<dbReference type="SUPFAM" id="SSF51395">
    <property type="entry name" value="FMN-linked oxidoreductases"/>
    <property type="match status" value="1"/>
</dbReference>
<dbReference type="GO" id="GO:0010181">
    <property type="term" value="F:FMN binding"/>
    <property type="evidence" value="ECO:0007669"/>
    <property type="project" value="InterPro"/>
</dbReference>
<evidence type="ECO:0000256" key="6">
    <source>
        <dbReference type="PIRSR" id="PIRSR000138-1"/>
    </source>
</evidence>
<feature type="binding site" evidence="7">
    <location>
        <position position="160"/>
    </location>
    <ligand>
        <name>FMN</name>
        <dbReference type="ChEBI" id="CHEBI:58210"/>
    </ligand>
</feature>
<feature type="binding site" evidence="7">
    <location>
        <begin position="81"/>
        <end position="83"/>
    </location>
    <ligand>
        <name>FMN</name>
        <dbReference type="ChEBI" id="CHEBI:58210"/>
    </ligand>
</feature>
<organism evidence="9 10">
    <name type="scientific">Oceanospirillum sediminis</name>
    <dbReference type="NCBI Taxonomy" id="2760088"/>
    <lineage>
        <taxon>Bacteria</taxon>
        <taxon>Pseudomonadati</taxon>
        <taxon>Pseudomonadota</taxon>
        <taxon>Gammaproteobacteria</taxon>
        <taxon>Oceanospirillales</taxon>
        <taxon>Oceanospirillaceae</taxon>
        <taxon>Oceanospirillum</taxon>
    </lineage>
</organism>
<dbReference type="PROSITE" id="PS51349">
    <property type="entry name" value="FMN_HYDROXY_ACID_DH_2"/>
    <property type="match status" value="1"/>
</dbReference>
<evidence type="ECO:0000256" key="4">
    <source>
        <dbReference type="ARBA" id="ARBA00023002"/>
    </source>
</evidence>
<dbReference type="InterPro" id="IPR012133">
    <property type="entry name" value="Alpha-hydoxy_acid_DH_FMN"/>
</dbReference>
<feature type="domain" description="FMN hydroxy acid dehydrogenase" evidence="8">
    <location>
        <begin position="2"/>
        <end position="385"/>
    </location>
</feature>
<comment type="cofactor">
    <cofactor evidence="1">
        <name>FMN</name>
        <dbReference type="ChEBI" id="CHEBI:58210"/>
    </cofactor>
</comment>